<dbReference type="GO" id="GO:0071949">
    <property type="term" value="F:FAD binding"/>
    <property type="evidence" value="ECO:0007669"/>
    <property type="project" value="InterPro"/>
</dbReference>
<dbReference type="PANTHER" id="PTHR46865">
    <property type="entry name" value="OXIDOREDUCTASE-RELATED"/>
    <property type="match status" value="1"/>
</dbReference>
<dbReference type="InterPro" id="IPR036188">
    <property type="entry name" value="FAD/NAD-bd_sf"/>
</dbReference>
<dbReference type="AlphaFoldDB" id="A0A9X2GFY9"/>
<dbReference type="SUPFAM" id="SSF51905">
    <property type="entry name" value="FAD/NAD(P)-binding domain"/>
    <property type="match status" value="1"/>
</dbReference>
<gene>
    <name evidence="3" type="ORF">HD597_004140</name>
</gene>
<feature type="region of interest" description="Disordered" evidence="1">
    <location>
        <begin position="377"/>
        <end position="517"/>
    </location>
</feature>
<dbReference type="Gene3D" id="3.30.9.10">
    <property type="entry name" value="D-Amino Acid Oxidase, subunit A, domain 2"/>
    <property type="match status" value="1"/>
</dbReference>
<keyword evidence="4" id="KW-1185">Reference proteome</keyword>
<feature type="domain" description="FAD-binding" evidence="2">
    <location>
        <begin position="149"/>
        <end position="354"/>
    </location>
</feature>
<dbReference type="InterPro" id="IPR051704">
    <property type="entry name" value="FAD_aromatic-hydroxylase"/>
</dbReference>
<feature type="compositionally biased region" description="Basic and acidic residues" evidence="1">
    <location>
        <begin position="422"/>
        <end position="431"/>
    </location>
</feature>
<dbReference type="InterPro" id="IPR002938">
    <property type="entry name" value="FAD-bd"/>
</dbReference>
<evidence type="ECO:0000259" key="2">
    <source>
        <dbReference type="Pfam" id="PF01494"/>
    </source>
</evidence>
<sequence>MFTTPVRTVRTGADVIGSRLAPPYEEEIRGRDERQWPPGSCGRAGYQWDRGSASAAADRLGTGHIERAAGRRSGGYFIALFGAGRAAAQRLGILDTLTDRGADGAAYDIDRAGMRAAGLGFKDFPGRPWMMTRGDVEAAGFAALPSDVELRYATVPTRIEQDAHGVNVTLADTAGRTSVTERFDLVVGADGLRSTVRQLVFGPHEDYLRRMNYMAVAFQLPSALPGHDRSDSVILAEPRRSMWIFPFKDRPPTVLLSYHTNDVDAEFDRPIAERVREVFGPEAAGPALGAVLDALESAEEVLFDSVDQVRMDSWHRGRVVLVGDAAWCVTLYAGMGASTGMAGADLLGTMLARHGGSVNDALTRWERQLRPSFHRLHAGQRHADAQPVRPGHPLRTRTAQNEATGEQDAGDLSVVPSVADQEQGRPDEGHGLRSPRPGCAPPAPHVTGLIGGTAFEPAEHDHPTQPPRRPASGTRPPLTAVRAEGREPPGTGGVEAVGRQTDGPHKGPRYASPEGSYAGINRCERGCRLPAAAVFHRLRDDRVRGRCRGHRAGRVPRPEPGTPGGD</sequence>
<proteinExistence type="predicted"/>
<dbReference type="EMBL" id="JAMZEB010000002">
    <property type="protein sequence ID" value="MCP2357120.1"/>
    <property type="molecule type" value="Genomic_DNA"/>
</dbReference>
<name>A0A9X2GFY9_9ACTN</name>
<reference evidence="3" key="1">
    <citation type="submission" date="2022-06" db="EMBL/GenBank/DDBJ databases">
        <title>Sequencing the genomes of 1000 actinobacteria strains.</title>
        <authorList>
            <person name="Klenk H.-P."/>
        </authorList>
    </citation>
    <scope>NUCLEOTIDE SEQUENCE</scope>
    <source>
        <strain evidence="3">DSM 46694</strain>
    </source>
</reference>
<organism evidence="3 4">
    <name type="scientific">Nonomuraea thailandensis</name>
    <dbReference type="NCBI Taxonomy" id="1188745"/>
    <lineage>
        <taxon>Bacteria</taxon>
        <taxon>Bacillati</taxon>
        <taxon>Actinomycetota</taxon>
        <taxon>Actinomycetes</taxon>
        <taxon>Streptosporangiales</taxon>
        <taxon>Streptosporangiaceae</taxon>
        <taxon>Nonomuraea</taxon>
    </lineage>
</organism>
<dbReference type="PRINTS" id="PR00420">
    <property type="entry name" value="RNGMNOXGNASE"/>
</dbReference>
<dbReference type="Pfam" id="PF01494">
    <property type="entry name" value="FAD_binding_3"/>
    <property type="match status" value="1"/>
</dbReference>
<evidence type="ECO:0000256" key="1">
    <source>
        <dbReference type="SAM" id="MobiDB-lite"/>
    </source>
</evidence>
<accession>A0A9X2GFY9</accession>
<dbReference type="RefSeq" id="WP_253744256.1">
    <property type="nucleotide sequence ID" value="NZ_BAABKA010000103.1"/>
</dbReference>
<dbReference type="Proteomes" id="UP001139648">
    <property type="component" value="Unassembled WGS sequence"/>
</dbReference>
<evidence type="ECO:0000313" key="3">
    <source>
        <dbReference type="EMBL" id="MCP2357120.1"/>
    </source>
</evidence>
<dbReference type="PANTHER" id="PTHR46865:SF8">
    <property type="entry name" value="POSSIBLE OXIDOREDUCTASE"/>
    <property type="match status" value="1"/>
</dbReference>
<dbReference type="Gene3D" id="3.50.50.60">
    <property type="entry name" value="FAD/NAD(P)-binding domain"/>
    <property type="match status" value="1"/>
</dbReference>
<protein>
    <submittedName>
        <fullName evidence="3">2-polyprenyl-6-methoxyphenol hydroxylase-like FAD-dependent oxidoreductase</fullName>
    </submittedName>
</protein>
<comment type="caution">
    <text evidence="3">The sequence shown here is derived from an EMBL/GenBank/DDBJ whole genome shotgun (WGS) entry which is preliminary data.</text>
</comment>
<evidence type="ECO:0000313" key="4">
    <source>
        <dbReference type="Proteomes" id="UP001139648"/>
    </source>
</evidence>